<keyword evidence="4" id="KW-1185">Reference proteome</keyword>
<feature type="domain" description="HTH crp-type" evidence="2">
    <location>
        <begin position="146"/>
        <end position="220"/>
    </location>
</feature>
<evidence type="ECO:0000313" key="4">
    <source>
        <dbReference type="Proteomes" id="UP000722336"/>
    </source>
</evidence>
<evidence type="ECO:0000259" key="1">
    <source>
        <dbReference type="PROSITE" id="PS50042"/>
    </source>
</evidence>
<gene>
    <name evidence="3" type="ORF">KCG44_12125</name>
</gene>
<proteinExistence type="predicted"/>
<dbReference type="Pfam" id="PF13545">
    <property type="entry name" value="HTH_Crp_2"/>
    <property type="match status" value="1"/>
</dbReference>
<protein>
    <submittedName>
        <fullName evidence="3">Crp/Fnr family transcriptional regulator</fullName>
    </submittedName>
</protein>
<name>A0ABS6SGK0_9SPHN</name>
<dbReference type="InterPro" id="IPR050397">
    <property type="entry name" value="Env_Response_Regulators"/>
</dbReference>
<accession>A0ABS6SGK0</accession>
<comment type="caution">
    <text evidence="3">The sequence shown here is derived from an EMBL/GenBank/DDBJ whole genome shotgun (WGS) entry which is preliminary data.</text>
</comment>
<feature type="domain" description="Cyclic nucleotide-binding" evidence="1">
    <location>
        <begin position="17"/>
        <end position="86"/>
    </location>
</feature>
<organism evidence="3 4">
    <name type="scientific">Pacificimonas pallii</name>
    <dbReference type="NCBI Taxonomy" id="2827236"/>
    <lineage>
        <taxon>Bacteria</taxon>
        <taxon>Pseudomonadati</taxon>
        <taxon>Pseudomonadota</taxon>
        <taxon>Alphaproteobacteria</taxon>
        <taxon>Sphingomonadales</taxon>
        <taxon>Sphingosinicellaceae</taxon>
        <taxon>Pacificimonas</taxon>
    </lineage>
</organism>
<dbReference type="Proteomes" id="UP000722336">
    <property type="component" value="Unassembled WGS sequence"/>
</dbReference>
<dbReference type="Pfam" id="PF00027">
    <property type="entry name" value="cNMP_binding"/>
    <property type="match status" value="1"/>
</dbReference>
<evidence type="ECO:0000313" key="3">
    <source>
        <dbReference type="EMBL" id="MBV7257532.1"/>
    </source>
</evidence>
<dbReference type="EMBL" id="JAGSPA010000004">
    <property type="protein sequence ID" value="MBV7257532.1"/>
    <property type="molecule type" value="Genomic_DNA"/>
</dbReference>
<dbReference type="PANTHER" id="PTHR24567:SF68">
    <property type="entry name" value="DNA-BINDING TRANSCRIPTIONAL DUAL REGULATOR CRP"/>
    <property type="match status" value="1"/>
</dbReference>
<dbReference type="SMART" id="SM00419">
    <property type="entry name" value="HTH_CRP"/>
    <property type="match status" value="1"/>
</dbReference>
<dbReference type="InterPro" id="IPR000595">
    <property type="entry name" value="cNMP-bd_dom"/>
</dbReference>
<dbReference type="PROSITE" id="PS50042">
    <property type="entry name" value="CNMP_BINDING_3"/>
    <property type="match status" value="1"/>
</dbReference>
<dbReference type="PANTHER" id="PTHR24567">
    <property type="entry name" value="CRP FAMILY TRANSCRIPTIONAL REGULATORY PROTEIN"/>
    <property type="match status" value="1"/>
</dbReference>
<dbReference type="CDD" id="cd00038">
    <property type="entry name" value="CAP_ED"/>
    <property type="match status" value="1"/>
</dbReference>
<dbReference type="RefSeq" id="WP_218446381.1">
    <property type="nucleotide sequence ID" value="NZ_JAGSPA010000004.1"/>
</dbReference>
<dbReference type="SMART" id="SM00100">
    <property type="entry name" value="cNMP"/>
    <property type="match status" value="1"/>
</dbReference>
<evidence type="ECO:0000259" key="2">
    <source>
        <dbReference type="PROSITE" id="PS51063"/>
    </source>
</evidence>
<reference evidence="3 4" key="1">
    <citation type="submission" date="2021-04" db="EMBL/GenBank/DDBJ databases">
        <authorList>
            <person name="Pira H."/>
            <person name="Risdian C."/>
            <person name="Wink J."/>
        </authorList>
    </citation>
    <scope>NUCLEOTIDE SEQUENCE [LARGE SCALE GENOMIC DNA]</scope>
    <source>
        <strain evidence="3 4">WHA3</strain>
    </source>
</reference>
<sequence>METADRCRNCSVQSQALCHVLDADALSDFASAGREKRLFRGETLVWQGDREANCATVTKGALKLATLTEDGEERIVGMAYPGDFVGSPFGGPSPVQITALVDSELCLVALEAFRKALANDRVLETELLRRTLDELTAARLDRSRMGGAGARLAGLILNLDARAPVCRAGPDYIELPFSRAEIGQLLDMRIETVSREFGALEETGAIRREGRRGLHILDRDRLRAA</sequence>
<dbReference type="InterPro" id="IPR012318">
    <property type="entry name" value="HTH_CRP"/>
</dbReference>
<dbReference type="CDD" id="cd00092">
    <property type="entry name" value="HTH_CRP"/>
    <property type="match status" value="1"/>
</dbReference>
<dbReference type="PROSITE" id="PS51063">
    <property type="entry name" value="HTH_CRP_2"/>
    <property type="match status" value="1"/>
</dbReference>